<keyword evidence="1" id="KW-0805">Transcription regulation</keyword>
<sequence>MEDLVLASELRTALTRLQKKLRSQSAIRRELSLTELAVIRQLAEHDYLLPSELARQEKVTTQSMSQILNHLAEKGYIRREPAETDRRKIRVSLSEAGQTLLRTTRHERDEWLSRALRETCTPAERQLLEQVLTPLNKLVEFE</sequence>
<dbReference type="OrthoDB" id="9804055at2"/>
<dbReference type="Gene3D" id="1.10.10.10">
    <property type="entry name" value="Winged helix-like DNA-binding domain superfamily/Winged helix DNA-binding domain"/>
    <property type="match status" value="1"/>
</dbReference>
<dbReference type="PANTHER" id="PTHR39515">
    <property type="entry name" value="CONSERVED PROTEIN"/>
    <property type="match status" value="1"/>
</dbReference>
<dbReference type="AlphaFoldDB" id="A0A1G9JXV6"/>
<evidence type="ECO:0000256" key="2">
    <source>
        <dbReference type="ARBA" id="ARBA00023125"/>
    </source>
</evidence>
<organism evidence="5 6">
    <name type="scientific">Siphonobacter aquaeclarae</name>
    <dbReference type="NCBI Taxonomy" id="563176"/>
    <lineage>
        <taxon>Bacteria</taxon>
        <taxon>Pseudomonadati</taxon>
        <taxon>Bacteroidota</taxon>
        <taxon>Cytophagia</taxon>
        <taxon>Cytophagales</taxon>
        <taxon>Cytophagaceae</taxon>
        <taxon>Siphonobacter</taxon>
    </lineage>
</organism>
<dbReference type="RefSeq" id="WP_093198134.1">
    <property type="nucleotide sequence ID" value="NZ_FNGS01000002.1"/>
</dbReference>
<dbReference type="EMBL" id="FNGS01000002">
    <property type="protein sequence ID" value="SDL42500.1"/>
    <property type="molecule type" value="Genomic_DNA"/>
</dbReference>
<evidence type="ECO:0000259" key="4">
    <source>
        <dbReference type="PROSITE" id="PS50995"/>
    </source>
</evidence>
<dbReference type="Proteomes" id="UP000198901">
    <property type="component" value="Unassembled WGS sequence"/>
</dbReference>
<keyword evidence="2 5" id="KW-0238">DNA-binding</keyword>
<keyword evidence="6" id="KW-1185">Reference proteome</keyword>
<evidence type="ECO:0000313" key="6">
    <source>
        <dbReference type="Proteomes" id="UP000198901"/>
    </source>
</evidence>
<dbReference type="InterPro" id="IPR036390">
    <property type="entry name" value="WH_DNA-bd_sf"/>
</dbReference>
<dbReference type="InterPro" id="IPR052526">
    <property type="entry name" value="HTH-type_Bedaq_tolerance"/>
</dbReference>
<feature type="domain" description="HTH marR-type" evidence="4">
    <location>
        <begin position="3"/>
        <end position="137"/>
    </location>
</feature>
<dbReference type="PANTHER" id="PTHR39515:SF2">
    <property type="entry name" value="HTH-TYPE TRANSCRIPTIONAL REGULATOR RV0880"/>
    <property type="match status" value="1"/>
</dbReference>
<dbReference type="InterPro" id="IPR000835">
    <property type="entry name" value="HTH_MarR-typ"/>
</dbReference>
<keyword evidence="3" id="KW-0804">Transcription</keyword>
<dbReference type="PROSITE" id="PS01117">
    <property type="entry name" value="HTH_MARR_1"/>
    <property type="match status" value="1"/>
</dbReference>
<dbReference type="SUPFAM" id="SSF46785">
    <property type="entry name" value="Winged helix' DNA-binding domain"/>
    <property type="match status" value="1"/>
</dbReference>
<accession>A0A1G9JXV6</accession>
<dbReference type="SMART" id="SM00347">
    <property type="entry name" value="HTH_MARR"/>
    <property type="match status" value="1"/>
</dbReference>
<reference evidence="5 6" key="1">
    <citation type="submission" date="2016-10" db="EMBL/GenBank/DDBJ databases">
        <authorList>
            <person name="de Groot N.N."/>
        </authorList>
    </citation>
    <scope>NUCLEOTIDE SEQUENCE [LARGE SCALE GENOMIC DNA]</scope>
    <source>
        <strain evidence="5 6">DSM 21668</strain>
    </source>
</reference>
<protein>
    <submittedName>
        <fullName evidence="5">DNA-binding transcriptional regulator, MarR family</fullName>
    </submittedName>
</protein>
<name>A0A1G9JXV6_9BACT</name>
<gene>
    <name evidence="5" type="ORF">SAMN04488090_0805</name>
</gene>
<dbReference type="GO" id="GO:0003677">
    <property type="term" value="F:DNA binding"/>
    <property type="evidence" value="ECO:0007669"/>
    <property type="project" value="UniProtKB-KW"/>
</dbReference>
<dbReference type="GO" id="GO:0003700">
    <property type="term" value="F:DNA-binding transcription factor activity"/>
    <property type="evidence" value="ECO:0007669"/>
    <property type="project" value="InterPro"/>
</dbReference>
<dbReference type="InterPro" id="IPR036388">
    <property type="entry name" value="WH-like_DNA-bd_sf"/>
</dbReference>
<dbReference type="PROSITE" id="PS50995">
    <property type="entry name" value="HTH_MARR_2"/>
    <property type="match status" value="1"/>
</dbReference>
<proteinExistence type="predicted"/>
<evidence type="ECO:0000256" key="3">
    <source>
        <dbReference type="ARBA" id="ARBA00023163"/>
    </source>
</evidence>
<evidence type="ECO:0000313" key="5">
    <source>
        <dbReference type="EMBL" id="SDL42500.1"/>
    </source>
</evidence>
<dbReference type="STRING" id="563176.SAMN04488090_0805"/>
<dbReference type="InterPro" id="IPR023187">
    <property type="entry name" value="Tscrpt_reg_MarR-type_CS"/>
</dbReference>
<dbReference type="Pfam" id="PF12802">
    <property type="entry name" value="MarR_2"/>
    <property type="match status" value="1"/>
</dbReference>
<dbReference type="PRINTS" id="PR00598">
    <property type="entry name" value="HTHMARR"/>
</dbReference>
<evidence type="ECO:0000256" key="1">
    <source>
        <dbReference type="ARBA" id="ARBA00023015"/>
    </source>
</evidence>